<evidence type="ECO:0000313" key="1">
    <source>
        <dbReference type="EMBL" id="NVL11250.1"/>
    </source>
</evidence>
<name>A0A974AHZ7_9BRAD</name>
<proteinExistence type="predicted"/>
<reference evidence="1" key="1">
    <citation type="submission" date="2020-06" db="EMBL/GenBank/DDBJ databases">
        <title>Whole Genome Sequence of Bradyrhizobium sp. Strain 66S1MB.</title>
        <authorList>
            <person name="Bromfield E."/>
            <person name="Cloutier S."/>
        </authorList>
    </citation>
    <scope>NUCLEOTIDE SEQUENCE</scope>
    <source>
        <strain evidence="1">66S1MB</strain>
    </source>
</reference>
<dbReference type="EMBL" id="JABWSX010000001">
    <property type="protein sequence ID" value="NVL11250.1"/>
    <property type="molecule type" value="Genomic_DNA"/>
</dbReference>
<comment type="caution">
    <text evidence="1">The sequence shown here is derived from an EMBL/GenBank/DDBJ whole genome shotgun (WGS) entry which is preliminary data.</text>
</comment>
<protein>
    <recommendedName>
        <fullName evidence="2">AMP-binding enzyme C-terminal domain-containing protein</fullName>
    </recommendedName>
</protein>
<gene>
    <name evidence="1" type="ORF">HU230_37485</name>
</gene>
<sequence>MSAGRRLRDAVPECQLPPDFDQHVYSAQLIAAIIAELGRQQVRSSVALAGTGFKPFKLEELQAFLKDKLGKHEMVQALEIRAELPKTAVGKLSKKELYDEEERAARAQA</sequence>
<dbReference type="InterPro" id="IPR045851">
    <property type="entry name" value="AMP-bd_C_sf"/>
</dbReference>
<accession>A0A974AHZ7</accession>
<evidence type="ECO:0008006" key="2">
    <source>
        <dbReference type="Google" id="ProtNLM"/>
    </source>
</evidence>
<organism evidence="1">
    <name type="scientific">Bradyrhizobium quebecense</name>
    <dbReference type="NCBI Taxonomy" id="2748629"/>
    <lineage>
        <taxon>Bacteria</taxon>
        <taxon>Pseudomonadati</taxon>
        <taxon>Pseudomonadota</taxon>
        <taxon>Alphaproteobacteria</taxon>
        <taxon>Hyphomicrobiales</taxon>
        <taxon>Nitrobacteraceae</taxon>
        <taxon>Bradyrhizobium</taxon>
    </lineage>
</organism>
<dbReference type="AlphaFoldDB" id="A0A974AHZ7"/>
<dbReference type="Gene3D" id="3.30.300.30">
    <property type="match status" value="1"/>
</dbReference>
<dbReference type="RefSeq" id="WP_176528450.1">
    <property type="nucleotide sequence ID" value="NZ_CP088022.1"/>
</dbReference>
<dbReference type="SUPFAM" id="SSF56801">
    <property type="entry name" value="Acetyl-CoA synthetase-like"/>
    <property type="match status" value="1"/>
</dbReference>